<dbReference type="Proteomes" id="UP001280581">
    <property type="component" value="Unassembled WGS sequence"/>
</dbReference>
<evidence type="ECO:0000256" key="1">
    <source>
        <dbReference type="SAM" id="Coils"/>
    </source>
</evidence>
<feature type="region of interest" description="Disordered" evidence="2">
    <location>
        <begin position="855"/>
        <end position="880"/>
    </location>
</feature>
<dbReference type="Gene3D" id="1.10.287.1490">
    <property type="match status" value="4"/>
</dbReference>
<feature type="compositionally biased region" description="Polar residues" evidence="2">
    <location>
        <begin position="1797"/>
        <end position="1806"/>
    </location>
</feature>
<feature type="compositionally biased region" description="Polar residues" evidence="2">
    <location>
        <begin position="1731"/>
        <end position="1740"/>
    </location>
</feature>
<keyword evidence="4" id="KW-1185">Reference proteome</keyword>
<dbReference type="PANTHER" id="PTHR23159">
    <property type="entry name" value="CENTROSOMAL PROTEIN 2"/>
    <property type="match status" value="1"/>
</dbReference>
<feature type="coiled-coil region" evidence="1">
    <location>
        <begin position="1444"/>
        <end position="1503"/>
    </location>
</feature>
<feature type="compositionally biased region" description="Low complexity" evidence="2">
    <location>
        <begin position="415"/>
        <end position="425"/>
    </location>
</feature>
<feature type="coiled-coil region" evidence="1">
    <location>
        <begin position="467"/>
        <end position="613"/>
    </location>
</feature>
<dbReference type="PANTHER" id="PTHR23159:SF60">
    <property type="entry name" value="SPINDLE ASSEMBLY ABNORMAL PROTEIN 4"/>
    <property type="match status" value="1"/>
</dbReference>
<feature type="compositionally biased region" description="Basic and acidic residues" evidence="2">
    <location>
        <begin position="1200"/>
        <end position="1210"/>
    </location>
</feature>
<feature type="region of interest" description="Disordered" evidence="2">
    <location>
        <begin position="1679"/>
        <end position="1740"/>
    </location>
</feature>
<feature type="compositionally biased region" description="Basic and acidic residues" evidence="2">
    <location>
        <begin position="261"/>
        <end position="274"/>
    </location>
</feature>
<keyword evidence="1" id="KW-0175">Coiled coil</keyword>
<feature type="region of interest" description="Disordered" evidence="2">
    <location>
        <begin position="192"/>
        <end position="236"/>
    </location>
</feature>
<protein>
    <submittedName>
        <fullName evidence="3">Uncharacterized protein</fullName>
    </submittedName>
</protein>
<comment type="caution">
    <text evidence="3">The sequence shown here is derived from an EMBL/GenBank/DDBJ whole genome shotgun (WGS) entry which is preliminary data.</text>
</comment>
<feature type="compositionally biased region" description="Basic and acidic residues" evidence="2">
    <location>
        <begin position="1679"/>
        <end position="1698"/>
    </location>
</feature>
<feature type="coiled-coil region" evidence="1">
    <location>
        <begin position="1223"/>
        <end position="1397"/>
    </location>
</feature>
<dbReference type="SUPFAM" id="SSF57997">
    <property type="entry name" value="Tropomyosin"/>
    <property type="match status" value="3"/>
</dbReference>
<feature type="region of interest" description="Disordered" evidence="2">
    <location>
        <begin position="1761"/>
        <end position="1806"/>
    </location>
</feature>
<feature type="compositionally biased region" description="Low complexity" evidence="2">
    <location>
        <begin position="1621"/>
        <end position="1637"/>
    </location>
</feature>
<feature type="compositionally biased region" description="Polar residues" evidence="2">
    <location>
        <begin position="1595"/>
        <end position="1606"/>
    </location>
</feature>
<dbReference type="EMBL" id="WVTA01000015">
    <property type="protein sequence ID" value="KAK3201864.1"/>
    <property type="molecule type" value="Genomic_DNA"/>
</dbReference>
<accession>A0AAN6LNY7</accession>
<evidence type="ECO:0000313" key="4">
    <source>
        <dbReference type="Proteomes" id="UP001280581"/>
    </source>
</evidence>
<feature type="region of interest" description="Disordered" evidence="2">
    <location>
        <begin position="254"/>
        <end position="274"/>
    </location>
</feature>
<evidence type="ECO:0000313" key="3">
    <source>
        <dbReference type="EMBL" id="KAK3201864.1"/>
    </source>
</evidence>
<feature type="region of interest" description="Disordered" evidence="2">
    <location>
        <begin position="1191"/>
        <end position="1210"/>
    </location>
</feature>
<organism evidence="3 4">
    <name type="scientific">Pseudopithomyces chartarum</name>
    <dbReference type="NCBI Taxonomy" id="1892770"/>
    <lineage>
        <taxon>Eukaryota</taxon>
        <taxon>Fungi</taxon>
        <taxon>Dikarya</taxon>
        <taxon>Ascomycota</taxon>
        <taxon>Pezizomycotina</taxon>
        <taxon>Dothideomycetes</taxon>
        <taxon>Pleosporomycetidae</taxon>
        <taxon>Pleosporales</taxon>
        <taxon>Massarineae</taxon>
        <taxon>Didymosphaeriaceae</taxon>
        <taxon>Pseudopithomyces</taxon>
    </lineage>
</organism>
<sequence>MHYPPFAARSEQGPSDLKIVVAFASQPSPDEARANLASPVVLRNHTVALDECPPVGRRTWQTFFAVGQVRQTRRVMAAGDAPSPTTAHQTCWEAPAAWPAWPARPTNTLSPHPRLRVPLCRAVFRPGLRQFFAHPGSCLSDRPANLYLARIIGHAPVGRVAPCQPQLTVYLWSGINTSMSVILDDTVLDPTMASETIPGDHGPRDPSRSRLGRENSIPSALLNRDRSASSNPTTRIERTVSVTESFILEHLKYASPQSPTSEHDDSHPETPQKKEETFAPISNWAHLSYLKNQRNQLRTQLKVHQVAGAEAKQSISSLRRLALRMAINISVKEKQIANTARNLASSRKKSYLSTRDAEKRIEHLTKSLREEEFRNNDILECLEKVSMLTLQFSDSNPQVADRMQPGLASPPNTPPTRFTNPSSSTWSRPKTPTRPIRSLWDNGGWDSSPESSTVDRRTSDTRLIQAKRESDRALAACRSRIAELRAECVKSNDTASLLSATQTGLEAEIQNHQMRIANLERSRAAVENNLQQTKAQLEESAKSQGELRADLQVKSEEINRLENVAQARQETLEGLKKEKSSLEEQVQDYNGRIQKLEAYTSGLEEELQALHRKLKEGGSRESDLRNLLAENEIARETMSTQLKQGHENMSALEKSIAFFQSQVTEDAKKIKISAGVISSLRSNLKDSEELKKHAEAALTIAQGSLGELEVGLRSAQEANHDLRAELDATIVDHRELEEEVQKKKEQLIDVVSQTQNFQIELDSLRESREGLERELNAAYTKIQELEQADATTQEELQSLRQSKAALVKDLETARKDSDTLQEQLQCSNSELATLHQHTKGIETKLKNAEQERDHLKSQLEGSEQKKHALEAQLEDSHKARSETVSRLNLLIGEKAGVERERDQGQSRLAEVESEATKLQSQLSQLKGDLEQSQQHKATLEERLTSAQSEVQVLNTEKSTLNGQLSTNLKAHSEAQEHLNQLRAEADTLNRSISDLQARANNGDVAKADVEKTLQEALEDSDKLKNELADTLGRLENASGEGETLRKKLSSLETNWALVQASKREVDEQLSEANESRKKLTDEVESLSAQVTNLVSERNNLRSRVSSMETESDNLKHTRTDLEERLAKETRANSQLDQELEMTRSRLHAFEVENATLQARLADNSKELKSLKIAKAEVDERLHSIALAKASLEEELSTSQRSRDESDKHSAALDKRIAEMGKEIEGLHATRTEVEQRLQEVNKSNDSIEKELEDARSRLSAFETDTSALQTQVADAHDEIDVLRKAKKDVEERFGIATGINHQLDRDIETLRSRLQQKESEGVTMLSKISEADKELEGLKEANEKLDHSEKDLTYRLEVAEAELQGLRSANSRLEAFLEKVEQDMLKAEAAFADSKQRLDEFVTESEAKISGATTSKLKYKRRLTARNKEIEILMDENSELHHHISDQARELDELIQSKRQLVSELQGKEKTVQELEWTHEQRLQDERKSKDDQLEELRRIQLRSESDYEAQLQKRDSAMSDLKQEQQTKLETELQAKDSRIGALQKDKDEFAAALAAVEAELYELRKSKEEFERLVETLNGKIQQMEATEEANRQQESTQTSSTPFSDAKSRQEEIEAALSTPGRTSTVGSGRSSRSARPDRPLSNAEPGDMWASEIDRVRYLRDETANQLKGMRKVKSDLKKSLKDSETQLHDLERHRTTKRTPTVLRKRTNQNLHILTSPPANADGQDNEITSPTRPQTANILHNRNTSYQHNSLYQDAESSAHAAIASPQRPLTAGPATDPRRWSSLPRPTGSHRPQTSQRRA</sequence>
<feature type="region of interest" description="Disordered" evidence="2">
    <location>
        <begin position="1587"/>
        <end position="1652"/>
    </location>
</feature>
<feature type="compositionally biased region" description="Basic and acidic residues" evidence="2">
    <location>
        <begin position="201"/>
        <end position="213"/>
    </location>
</feature>
<reference evidence="3 4" key="1">
    <citation type="submission" date="2021-02" db="EMBL/GenBank/DDBJ databases">
        <title>Genome assembly of Pseudopithomyces chartarum.</title>
        <authorList>
            <person name="Jauregui R."/>
            <person name="Singh J."/>
            <person name="Voisey C."/>
        </authorList>
    </citation>
    <scope>NUCLEOTIDE SEQUENCE [LARGE SCALE GENOMIC DNA]</scope>
    <source>
        <strain evidence="3 4">AGR01</strain>
    </source>
</reference>
<evidence type="ECO:0000256" key="2">
    <source>
        <dbReference type="SAM" id="MobiDB-lite"/>
    </source>
</evidence>
<proteinExistence type="predicted"/>
<gene>
    <name evidence="3" type="ORF">GRF29_164g938084</name>
</gene>
<feature type="region of interest" description="Disordered" evidence="2">
    <location>
        <begin position="397"/>
        <end position="459"/>
    </location>
</feature>
<name>A0AAN6LNY7_9PLEO</name>